<dbReference type="EMBL" id="QJKK01000004">
    <property type="protein sequence ID" value="RAL24394.1"/>
    <property type="molecule type" value="Genomic_DNA"/>
</dbReference>
<dbReference type="OrthoDB" id="9837736at2"/>
<feature type="compositionally biased region" description="Pro residues" evidence="1">
    <location>
        <begin position="10"/>
        <end position="23"/>
    </location>
</feature>
<comment type="caution">
    <text evidence="2">The sequence shown here is derived from an EMBL/GenBank/DDBJ whole genome shotgun (WGS) entry which is preliminary data.</text>
</comment>
<evidence type="ECO:0000256" key="1">
    <source>
        <dbReference type="SAM" id="MobiDB-lite"/>
    </source>
</evidence>
<reference evidence="2 3" key="2">
    <citation type="submission" date="2018-06" db="EMBL/GenBank/DDBJ databases">
        <authorList>
            <person name="Zhirakovskaya E."/>
        </authorList>
    </citation>
    <scope>NUCLEOTIDE SEQUENCE [LARGE SCALE GENOMIC DNA]</scope>
    <source>
        <strain evidence="2 3">FBKL4.011</strain>
    </source>
</reference>
<sequence>MEKEKKVTPMPRPPMPPYPKPIHKPPVCPKPIMPRPPMKEIPMRPIIPPTQVPCIPYDYKMLKHMYDYMRMCHKHEKQIMKWMLRHCRKHTSRRYWESSSSSNFLRGPYESPESPDSPNRYRYYDSPDMGYESSSS</sequence>
<dbReference type="Proteomes" id="UP000251213">
    <property type="component" value="Unassembled WGS sequence"/>
</dbReference>
<feature type="region of interest" description="Disordered" evidence="1">
    <location>
        <begin position="1"/>
        <end position="23"/>
    </location>
</feature>
<gene>
    <name evidence="2" type="ORF">DL897_08695</name>
</gene>
<feature type="region of interest" description="Disordered" evidence="1">
    <location>
        <begin position="93"/>
        <end position="136"/>
    </location>
</feature>
<keyword evidence="3" id="KW-1185">Reference proteome</keyword>
<dbReference type="AlphaFoldDB" id="A0A364K4T6"/>
<dbReference type="RefSeq" id="WP_113658764.1">
    <property type="nucleotide sequence ID" value="NZ_KZ845666.1"/>
</dbReference>
<protein>
    <submittedName>
        <fullName evidence="2">Uncharacterized protein</fullName>
    </submittedName>
</protein>
<organism evidence="2 3">
    <name type="scientific">Thermoflavimicrobium daqui</name>
    <dbReference type="NCBI Taxonomy" id="2137476"/>
    <lineage>
        <taxon>Bacteria</taxon>
        <taxon>Bacillati</taxon>
        <taxon>Bacillota</taxon>
        <taxon>Bacilli</taxon>
        <taxon>Bacillales</taxon>
        <taxon>Thermoactinomycetaceae</taxon>
        <taxon>Thermoflavimicrobium</taxon>
    </lineage>
</organism>
<reference evidence="2 3" key="1">
    <citation type="submission" date="2018-06" db="EMBL/GenBank/DDBJ databases">
        <title>Thermoflavimicrobium daqus sp. nov., a thermophilic microbe isolated from Moutai-flavour Daqu.</title>
        <authorList>
            <person name="Wang X."/>
            <person name="Zhou H."/>
        </authorList>
    </citation>
    <scope>NUCLEOTIDE SEQUENCE [LARGE SCALE GENOMIC DNA]</scope>
    <source>
        <strain evidence="2 3">FBKL4.011</strain>
    </source>
</reference>
<accession>A0A364K4T6</accession>
<evidence type="ECO:0000313" key="2">
    <source>
        <dbReference type="EMBL" id="RAL24394.1"/>
    </source>
</evidence>
<evidence type="ECO:0000313" key="3">
    <source>
        <dbReference type="Proteomes" id="UP000251213"/>
    </source>
</evidence>
<proteinExistence type="predicted"/>
<name>A0A364K4T6_9BACL</name>